<evidence type="ECO:0000313" key="10">
    <source>
        <dbReference type="Proteomes" id="UP000199611"/>
    </source>
</evidence>
<evidence type="ECO:0000256" key="4">
    <source>
        <dbReference type="ARBA" id="ARBA00022801"/>
    </source>
</evidence>
<dbReference type="GO" id="GO:0008236">
    <property type="term" value="F:serine-type peptidase activity"/>
    <property type="evidence" value="ECO:0007669"/>
    <property type="project" value="UniProtKB-KW"/>
</dbReference>
<dbReference type="GO" id="GO:0006508">
    <property type="term" value="P:proteolysis"/>
    <property type="evidence" value="ECO:0007669"/>
    <property type="project" value="UniProtKB-KW"/>
</dbReference>
<dbReference type="GO" id="GO:0004180">
    <property type="term" value="F:carboxypeptidase activity"/>
    <property type="evidence" value="ECO:0007669"/>
    <property type="project" value="UniProtKB-KW"/>
</dbReference>
<dbReference type="Gene3D" id="3.50.30.60">
    <property type="entry name" value="LD-carboxypeptidase A C-terminal domain-like"/>
    <property type="match status" value="1"/>
</dbReference>
<evidence type="ECO:0000259" key="7">
    <source>
        <dbReference type="Pfam" id="PF02016"/>
    </source>
</evidence>
<dbReference type="InterPro" id="IPR027461">
    <property type="entry name" value="Carboxypeptidase_A_C_sf"/>
</dbReference>
<dbReference type="PANTHER" id="PTHR30237">
    <property type="entry name" value="MURAMOYLTETRAPEPTIDE CARBOXYPEPTIDASE"/>
    <property type="match status" value="1"/>
</dbReference>
<dbReference type="SUPFAM" id="SSF141986">
    <property type="entry name" value="LD-carboxypeptidase A C-terminal domain-like"/>
    <property type="match status" value="1"/>
</dbReference>
<proteinExistence type="inferred from homology"/>
<dbReference type="Proteomes" id="UP000199611">
    <property type="component" value="Unassembled WGS sequence"/>
</dbReference>
<keyword evidence="2 9" id="KW-0121">Carboxypeptidase</keyword>
<dbReference type="InterPro" id="IPR003507">
    <property type="entry name" value="S66_fam"/>
</dbReference>
<dbReference type="InterPro" id="IPR029062">
    <property type="entry name" value="Class_I_gatase-like"/>
</dbReference>
<dbReference type="STRING" id="39841.SAMN05660836_01635"/>
<dbReference type="SUPFAM" id="SSF52317">
    <property type="entry name" value="Class I glutamine amidotransferase-like"/>
    <property type="match status" value="1"/>
</dbReference>
<keyword evidence="3" id="KW-0645">Protease</keyword>
<evidence type="ECO:0000256" key="2">
    <source>
        <dbReference type="ARBA" id="ARBA00022645"/>
    </source>
</evidence>
<feature type="domain" description="LD-carboxypeptidase N-terminal" evidence="7">
    <location>
        <begin position="13"/>
        <end position="129"/>
    </location>
</feature>
<keyword evidence="5" id="KW-0720">Serine protease</keyword>
<dbReference type="AlphaFoldDB" id="A0A1I4U4W4"/>
<dbReference type="PIRSF" id="PIRSF028757">
    <property type="entry name" value="LD-carboxypeptidase"/>
    <property type="match status" value="1"/>
</dbReference>
<evidence type="ECO:0000313" key="9">
    <source>
        <dbReference type="EMBL" id="SFM83937.1"/>
    </source>
</evidence>
<dbReference type="Pfam" id="PF17676">
    <property type="entry name" value="Peptidase_S66C"/>
    <property type="match status" value="1"/>
</dbReference>
<feature type="domain" description="LD-carboxypeptidase C-terminal" evidence="8">
    <location>
        <begin position="172"/>
        <end position="282"/>
    </location>
</feature>
<comment type="similarity">
    <text evidence="1">Belongs to the peptidase S66 family.</text>
</comment>
<keyword evidence="4" id="KW-0378">Hydrolase</keyword>
<dbReference type="InterPro" id="IPR027478">
    <property type="entry name" value="LdcA_N"/>
</dbReference>
<feature type="active site" description="Nucleophile" evidence="6">
    <location>
        <position position="109"/>
    </location>
</feature>
<dbReference type="Gene3D" id="3.40.50.10740">
    <property type="entry name" value="Class I glutamine amidotransferase-like"/>
    <property type="match status" value="1"/>
</dbReference>
<dbReference type="Pfam" id="PF02016">
    <property type="entry name" value="Peptidase_S66"/>
    <property type="match status" value="1"/>
</dbReference>
<feature type="active site" description="Charge relay system" evidence="6">
    <location>
        <position position="205"/>
    </location>
</feature>
<gene>
    <name evidence="9" type="ORF">SAMN05660836_01635</name>
</gene>
<organism evidence="9 10">
    <name type="scientific">Thermodesulforhabdus norvegica</name>
    <dbReference type="NCBI Taxonomy" id="39841"/>
    <lineage>
        <taxon>Bacteria</taxon>
        <taxon>Pseudomonadati</taxon>
        <taxon>Thermodesulfobacteriota</taxon>
        <taxon>Syntrophobacteria</taxon>
        <taxon>Syntrophobacterales</taxon>
        <taxon>Thermodesulforhabdaceae</taxon>
        <taxon>Thermodesulforhabdus</taxon>
    </lineage>
</organism>
<dbReference type="RefSeq" id="WP_143083123.1">
    <property type="nucleotide sequence ID" value="NZ_FOUU01000005.1"/>
</dbReference>
<protein>
    <submittedName>
        <fullName evidence="9">Muramoyltetrapeptide carboxypeptidase</fullName>
    </submittedName>
</protein>
<dbReference type="InterPro" id="IPR040449">
    <property type="entry name" value="Peptidase_S66_N"/>
</dbReference>
<evidence type="ECO:0000256" key="1">
    <source>
        <dbReference type="ARBA" id="ARBA00010233"/>
    </source>
</evidence>
<dbReference type="CDD" id="cd07025">
    <property type="entry name" value="Peptidase_S66"/>
    <property type="match status" value="1"/>
</dbReference>
<reference evidence="9 10" key="1">
    <citation type="submission" date="2016-10" db="EMBL/GenBank/DDBJ databases">
        <authorList>
            <person name="de Groot N.N."/>
        </authorList>
    </citation>
    <scope>NUCLEOTIDE SEQUENCE [LARGE SCALE GENOMIC DNA]</scope>
    <source>
        <strain evidence="9 10">DSM 9990</strain>
    </source>
</reference>
<dbReference type="EMBL" id="FOUU01000005">
    <property type="protein sequence ID" value="SFM83937.1"/>
    <property type="molecule type" value="Genomic_DNA"/>
</dbReference>
<dbReference type="PANTHER" id="PTHR30237:SF2">
    <property type="entry name" value="MUREIN TETRAPEPTIDE CARBOXYPEPTIDASE"/>
    <property type="match status" value="1"/>
</dbReference>
<name>A0A1I4U4W4_9BACT</name>
<keyword evidence="10" id="KW-1185">Reference proteome</keyword>
<dbReference type="InterPro" id="IPR040921">
    <property type="entry name" value="Peptidase_S66C"/>
</dbReference>
<evidence type="ECO:0000256" key="3">
    <source>
        <dbReference type="ARBA" id="ARBA00022670"/>
    </source>
</evidence>
<evidence type="ECO:0000259" key="8">
    <source>
        <dbReference type="Pfam" id="PF17676"/>
    </source>
</evidence>
<sequence>MPKPVPLKPGDSIGLIAPSGAFDAGDLEKALKVLREYGYTPVYSNHIFSRYREMAGPDWIRAKNLIDFWKNENIACLWCIRGGYGSIRILSRLPRHLVEKNDKVFVGYSDITFLHNFFIANGKSVVFHGPNLIDFSNAGEARRRRLISFLEARIPFRWDIKETNVIRRGVASGRLIGGNLTCLTHLLGTDYLPGNFWRKAILFIEDRGEAGYRIDRMLNHFKEVGIFEHLQGLVLGSFTACEPYDRLKERILDIVKPYQFPVICDLPFGHSADQDILPMGLEYIIDTGSGYFAPTEKVFSTQ</sequence>
<accession>A0A1I4U4W4</accession>
<evidence type="ECO:0000256" key="5">
    <source>
        <dbReference type="ARBA" id="ARBA00022825"/>
    </source>
</evidence>
<feature type="active site" description="Charge relay system" evidence="6">
    <location>
        <position position="270"/>
    </location>
</feature>
<evidence type="ECO:0000256" key="6">
    <source>
        <dbReference type="PIRSR" id="PIRSR028757-1"/>
    </source>
</evidence>
<dbReference type="OrthoDB" id="9807329at2"/>